<dbReference type="EMBL" id="JACHCE010000007">
    <property type="protein sequence ID" value="MBB5637962.1"/>
    <property type="molecule type" value="Genomic_DNA"/>
</dbReference>
<dbReference type="AlphaFoldDB" id="A0A7W8ZPT1"/>
<accession>A0A7W8ZPT1</accession>
<proteinExistence type="predicted"/>
<comment type="caution">
    <text evidence="1">The sequence shown here is derived from an EMBL/GenBank/DDBJ whole genome shotgun (WGS) entry which is preliminary data.</text>
</comment>
<dbReference type="Proteomes" id="UP000537204">
    <property type="component" value="Unassembled WGS sequence"/>
</dbReference>
<name>A0A7W8ZPT1_9SPHI</name>
<reference evidence="1 2" key="1">
    <citation type="submission" date="2020-08" db="EMBL/GenBank/DDBJ databases">
        <title>Genomic Encyclopedia of Type Strains, Phase IV (KMG-V): Genome sequencing to study the core and pangenomes of soil and plant-associated prokaryotes.</title>
        <authorList>
            <person name="Whitman W."/>
        </authorList>
    </citation>
    <scope>NUCLEOTIDE SEQUENCE [LARGE SCALE GENOMIC DNA]</scope>
    <source>
        <strain evidence="1 2">S3M1</strain>
    </source>
</reference>
<evidence type="ECO:0000313" key="1">
    <source>
        <dbReference type="EMBL" id="MBB5637962.1"/>
    </source>
</evidence>
<dbReference type="RefSeq" id="WP_183883819.1">
    <property type="nucleotide sequence ID" value="NZ_JACHCE010000007.1"/>
</dbReference>
<evidence type="ECO:0000313" key="2">
    <source>
        <dbReference type="Proteomes" id="UP000537204"/>
    </source>
</evidence>
<gene>
    <name evidence="1" type="ORF">HDE68_003888</name>
</gene>
<protein>
    <submittedName>
        <fullName evidence="1">Acyl-CoA reductase-like NAD-dependent aldehyde dehydrogenase</fullName>
    </submittedName>
</protein>
<sequence>MGSNRKIPDSINPATCKIIGQYAKGGLMEAGACIFAVKHAFLETSWRKDKNLRSEVLEKIAQ</sequence>
<organism evidence="1 2">
    <name type="scientific">Pedobacter cryoconitis</name>
    <dbReference type="NCBI Taxonomy" id="188932"/>
    <lineage>
        <taxon>Bacteria</taxon>
        <taxon>Pseudomonadati</taxon>
        <taxon>Bacteroidota</taxon>
        <taxon>Sphingobacteriia</taxon>
        <taxon>Sphingobacteriales</taxon>
        <taxon>Sphingobacteriaceae</taxon>
        <taxon>Pedobacter</taxon>
    </lineage>
</organism>